<dbReference type="Proteomes" id="UP001546774">
    <property type="component" value="Unassembled WGS sequence"/>
</dbReference>
<dbReference type="PANTHER" id="PTHR30572">
    <property type="entry name" value="MEMBRANE COMPONENT OF TRANSPORTER-RELATED"/>
    <property type="match status" value="1"/>
</dbReference>
<evidence type="ECO:0000256" key="1">
    <source>
        <dbReference type="ARBA" id="ARBA00004651"/>
    </source>
</evidence>
<comment type="similarity">
    <text evidence="6">Belongs to the ABC-4 integral membrane protein family.</text>
</comment>
<keyword evidence="5 7" id="KW-0472">Membrane</keyword>
<keyword evidence="4 7" id="KW-1133">Transmembrane helix</keyword>
<dbReference type="InterPro" id="IPR003838">
    <property type="entry name" value="ABC3_permease_C"/>
</dbReference>
<accession>A0ABV1H792</accession>
<evidence type="ECO:0000256" key="2">
    <source>
        <dbReference type="ARBA" id="ARBA00022475"/>
    </source>
</evidence>
<comment type="subcellular location">
    <subcellularLocation>
        <location evidence="1">Cell membrane</location>
        <topology evidence="1">Multi-pass membrane protein</topology>
    </subcellularLocation>
</comment>
<dbReference type="PANTHER" id="PTHR30572:SF4">
    <property type="entry name" value="ABC TRANSPORTER PERMEASE YTRF"/>
    <property type="match status" value="1"/>
</dbReference>
<keyword evidence="3 7" id="KW-0812">Transmembrane</keyword>
<feature type="domain" description="ABC3 transporter permease C-terminal" evidence="8">
    <location>
        <begin position="254"/>
        <end position="371"/>
    </location>
</feature>
<feature type="transmembrane region" description="Helical" evidence="7">
    <location>
        <begin position="345"/>
        <end position="368"/>
    </location>
</feature>
<evidence type="ECO:0000313" key="9">
    <source>
        <dbReference type="EMBL" id="MEQ2555574.1"/>
    </source>
</evidence>
<comment type="caution">
    <text evidence="9">The sequence shown here is derived from an EMBL/GenBank/DDBJ whole genome shotgun (WGS) entry which is preliminary data.</text>
</comment>
<evidence type="ECO:0000259" key="8">
    <source>
        <dbReference type="Pfam" id="PF02687"/>
    </source>
</evidence>
<dbReference type="InterPro" id="IPR050250">
    <property type="entry name" value="Macrolide_Exporter_MacB"/>
</dbReference>
<proteinExistence type="inferred from homology"/>
<evidence type="ECO:0000256" key="4">
    <source>
        <dbReference type="ARBA" id="ARBA00022989"/>
    </source>
</evidence>
<protein>
    <submittedName>
        <fullName evidence="9">ABC transporter permease</fullName>
    </submittedName>
</protein>
<dbReference type="EMBL" id="JBBMFS010000010">
    <property type="protein sequence ID" value="MEQ2555574.1"/>
    <property type="molecule type" value="Genomic_DNA"/>
</dbReference>
<organism evidence="9 10">
    <name type="scientific">Lachnospira intestinalis</name>
    <dbReference type="NCBI Taxonomy" id="3133158"/>
    <lineage>
        <taxon>Bacteria</taxon>
        <taxon>Bacillati</taxon>
        <taxon>Bacillota</taxon>
        <taxon>Clostridia</taxon>
        <taxon>Lachnospirales</taxon>
        <taxon>Lachnospiraceae</taxon>
        <taxon>Lachnospira</taxon>
    </lineage>
</organism>
<gene>
    <name evidence="9" type="ORF">WMO37_11245</name>
</gene>
<evidence type="ECO:0000256" key="7">
    <source>
        <dbReference type="SAM" id="Phobius"/>
    </source>
</evidence>
<evidence type="ECO:0000256" key="6">
    <source>
        <dbReference type="ARBA" id="ARBA00038076"/>
    </source>
</evidence>
<evidence type="ECO:0000256" key="5">
    <source>
        <dbReference type="ARBA" id="ARBA00023136"/>
    </source>
</evidence>
<name>A0ABV1H792_9FIRM</name>
<keyword evidence="2" id="KW-1003">Cell membrane</keyword>
<feature type="transmembrane region" description="Helical" evidence="7">
    <location>
        <begin position="250"/>
        <end position="271"/>
    </location>
</feature>
<evidence type="ECO:0000256" key="3">
    <source>
        <dbReference type="ARBA" id="ARBA00022692"/>
    </source>
</evidence>
<evidence type="ECO:0000313" key="10">
    <source>
        <dbReference type="Proteomes" id="UP001546774"/>
    </source>
</evidence>
<feature type="transmembrane region" description="Helical" evidence="7">
    <location>
        <begin position="299"/>
        <end position="325"/>
    </location>
</feature>
<sequence>MKNMFKYYLSNKRRGISLIFVMALTVFSIYFVTSLVQSIFSTVEYSNIACLNDFSFVYPVGGSSFLQNETVEKIKNDDSVENAYPILLEYTVINNIFGTTSGYVAFMEEADIREIFDDFSLTVTEGRLPEENSYELIMHEDMLKNKGLSVGDTFGSAVDEGEQIDGKYMITGAFSGDSYMAFGTKSYRQKELEELGLDFKNTTFGLLVTPKTDLDTMNNMLDTMGHDETAAMTLSYAKETLQENISSIKFLMFVIVIVIAVSISAAVCIVLETIYNDRMEEFGILYAIGYKKSWLFKNIIAEIMALVFVSWILGLILSYGVLSLVAKSVFEPMGQMLSIVSIQSLLYTIIVMVVFVVVTILVTILKFAKKDLIAIIEMR</sequence>
<reference evidence="9" key="1">
    <citation type="submission" date="2024-03" db="EMBL/GenBank/DDBJ databases">
        <title>Human intestinal bacterial collection.</title>
        <authorList>
            <person name="Pauvert C."/>
            <person name="Hitch T.C.A."/>
            <person name="Clavel T."/>
        </authorList>
    </citation>
    <scope>NUCLEOTIDE SEQUENCE [LARGE SCALE GENOMIC DNA]</scope>
    <source>
        <strain evidence="9">CLA-AA-H89B</strain>
    </source>
</reference>
<keyword evidence="10" id="KW-1185">Reference proteome</keyword>
<dbReference type="Pfam" id="PF02687">
    <property type="entry name" value="FtsX"/>
    <property type="match status" value="1"/>
</dbReference>